<gene>
    <name evidence="2" type="ORF">FHD67_02640</name>
</gene>
<evidence type="ECO:0000313" key="3">
    <source>
        <dbReference type="Proteomes" id="UP000304880"/>
    </source>
</evidence>
<dbReference type="AlphaFoldDB" id="A0A5C4RAB7"/>
<dbReference type="Pfam" id="PF07693">
    <property type="entry name" value="KAP_NTPase"/>
    <property type="match status" value="1"/>
</dbReference>
<dbReference type="Gene3D" id="3.40.50.300">
    <property type="entry name" value="P-loop containing nucleotide triphosphate hydrolases"/>
    <property type="match status" value="1"/>
</dbReference>
<dbReference type="InterPro" id="IPR011646">
    <property type="entry name" value="KAP_P-loop"/>
</dbReference>
<keyword evidence="3" id="KW-1185">Reference proteome</keyword>
<feature type="domain" description="KAP NTPase" evidence="1">
    <location>
        <begin position="67"/>
        <end position="374"/>
    </location>
</feature>
<dbReference type="Proteomes" id="UP000304880">
    <property type="component" value="Unassembled WGS sequence"/>
</dbReference>
<proteinExistence type="predicted"/>
<comment type="caution">
    <text evidence="2">The sequence shown here is derived from an EMBL/GenBank/DDBJ whole genome shotgun (WGS) entry which is preliminary data.</text>
</comment>
<dbReference type="SUPFAM" id="SSF52540">
    <property type="entry name" value="P-loop containing nucleoside triphosphate hydrolases"/>
    <property type="match status" value="1"/>
</dbReference>
<name>A0A5C4RAB7_9RHOB</name>
<organism evidence="2 3">
    <name type="scientific">Paracoccus haeundaensis</name>
    <dbReference type="NCBI Taxonomy" id="225362"/>
    <lineage>
        <taxon>Bacteria</taxon>
        <taxon>Pseudomonadati</taxon>
        <taxon>Pseudomonadota</taxon>
        <taxon>Alphaproteobacteria</taxon>
        <taxon>Rhodobacterales</taxon>
        <taxon>Paracoccaceae</taxon>
        <taxon>Paracoccus</taxon>
    </lineage>
</organism>
<dbReference type="EMBL" id="VDDC01000005">
    <property type="protein sequence ID" value="TNH40943.1"/>
    <property type="molecule type" value="Genomic_DNA"/>
</dbReference>
<protein>
    <recommendedName>
        <fullName evidence="1">KAP NTPase domain-containing protein</fullName>
    </recommendedName>
</protein>
<reference evidence="2 3" key="1">
    <citation type="submission" date="2019-06" db="EMBL/GenBank/DDBJ databases">
        <authorList>
            <person name="Li J."/>
        </authorList>
    </citation>
    <scope>NUCLEOTIDE SEQUENCE [LARGE SCALE GENOMIC DNA]</scope>
    <source>
        <strain evidence="2 3">CGMCC 1.8012</strain>
    </source>
</reference>
<dbReference type="InterPro" id="IPR027417">
    <property type="entry name" value="P-loop_NTPase"/>
</dbReference>
<dbReference type="RefSeq" id="WP_139597731.1">
    <property type="nucleotide sequence ID" value="NZ_VDDC01000005.1"/>
</dbReference>
<evidence type="ECO:0000259" key="1">
    <source>
        <dbReference type="Pfam" id="PF07693"/>
    </source>
</evidence>
<evidence type="ECO:0000313" key="2">
    <source>
        <dbReference type="EMBL" id="TNH40943.1"/>
    </source>
</evidence>
<accession>A0A5C4RAB7</accession>
<sequence length="510" mass="58591">MTVKGNSCHRATISATLSFEIGNGKMTDTVDEIWADDLLKRKQEAQLLTTILPVFAESYRKWGGRGSFVLNVDANWGLGKTYFVKRLVRHLNANSCPALYIDAWADDHSDDPFTAVMAEIERYLVGVNPKAEDDSSAISKTFNHVKRSYGKHLLTIAKGTVKTIGLRHLSDAVEEIYDDISSGTTKDILVEAKDQVMNVAGDEFERYAQEKINYFLAAKESQSNFKDTLRSFLQSSSIGGKINSPLYIVIDELDRCRPTYALEMLERIKHLFDVEGLVFILSTNTSQLSHSIRAVYGSEFASEDYLSRFFSRTYHLDDPDMEGFVRTLWRTLDVNESVFATETILPDPLDFVVALIQSCKFTLREAEHFMDLFSAATIMWEDEFPKMDFVYLCSIIAATMKGIKPDHNKEHNAFLQDHDLNLSGKEISSKHYVKANFRFFDYVSAMSWISRKPRNEWFAAYFYSEDKKVEKVRDIIKREYDALERMQYKKAYGFHKEYTRFVEQAGRLAN</sequence>